<proteinExistence type="predicted"/>
<comment type="caution">
    <text evidence="2">The sequence shown here is derived from an EMBL/GenBank/DDBJ whole genome shotgun (WGS) entry which is preliminary data.</text>
</comment>
<protein>
    <submittedName>
        <fullName evidence="2">Uncharacterized protein</fullName>
    </submittedName>
</protein>
<feature type="region of interest" description="Disordered" evidence="1">
    <location>
        <begin position="107"/>
        <end position="149"/>
    </location>
</feature>
<dbReference type="AlphaFoldDB" id="A0A8T1N4Q6"/>
<gene>
    <name evidence="2" type="ORF">CIPAW_16G010200</name>
</gene>
<organism evidence="2 3">
    <name type="scientific">Carya illinoinensis</name>
    <name type="common">Pecan</name>
    <dbReference type="NCBI Taxonomy" id="32201"/>
    <lineage>
        <taxon>Eukaryota</taxon>
        <taxon>Viridiplantae</taxon>
        <taxon>Streptophyta</taxon>
        <taxon>Embryophyta</taxon>
        <taxon>Tracheophyta</taxon>
        <taxon>Spermatophyta</taxon>
        <taxon>Magnoliopsida</taxon>
        <taxon>eudicotyledons</taxon>
        <taxon>Gunneridae</taxon>
        <taxon>Pentapetalae</taxon>
        <taxon>rosids</taxon>
        <taxon>fabids</taxon>
        <taxon>Fagales</taxon>
        <taxon>Juglandaceae</taxon>
        <taxon>Carya</taxon>
    </lineage>
</organism>
<evidence type="ECO:0000313" key="3">
    <source>
        <dbReference type="Proteomes" id="UP000811609"/>
    </source>
</evidence>
<dbReference type="Proteomes" id="UP000811609">
    <property type="component" value="Chromosome 16"/>
</dbReference>
<reference evidence="2" key="1">
    <citation type="submission" date="2020-12" db="EMBL/GenBank/DDBJ databases">
        <title>WGS assembly of Carya illinoinensis cv. Pawnee.</title>
        <authorList>
            <person name="Platts A."/>
            <person name="Shu S."/>
            <person name="Wright S."/>
            <person name="Barry K."/>
            <person name="Edger P."/>
            <person name="Pires J.C."/>
            <person name="Schmutz J."/>
        </authorList>
    </citation>
    <scope>NUCLEOTIDE SEQUENCE</scope>
    <source>
        <tissue evidence="2">Leaf</tissue>
    </source>
</reference>
<dbReference type="EMBL" id="CM031824">
    <property type="protein sequence ID" value="KAG6624210.1"/>
    <property type="molecule type" value="Genomic_DNA"/>
</dbReference>
<name>A0A8T1N4Q6_CARIL</name>
<feature type="compositionally biased region" description="Polar residues" evidence="1">
    <location>
        <begin position="120"/>
        <end position="134"/>
    </location>
</feature>
<keyword evidence="3" id="KW-1185">Reference proteome</keyword>
<accession>A0A8T1N4Q6</accession>
<sequence>MAECGHNDSKQVQNYAGVGDTKFSVGRDGRKHMVEAMDIDVPKIDATIEELSLASTNMVVGREVNAEFVQTPQSKLESPKLKEKASLSVKQLNSSVMKGTKFKASLIPRTPKNLNMKENVASSKNDQIGNTTAAKTMPKRRPLEDLQNN</sequence>
<evidence type="ECO:0000256" key="1">
    <source>
        <dbReference type="SAM" id="MobiDB-lite"/>
    </source>
</evidence>
<evidence type="ECO:0000313" key="2">
    <source>
        <dbReference type="EMBL" id="KAG6624210.1"/>
    </source>
</evidence>